<keyword evidence="2" id="KW-1015">Disulfide bond</keyword>
<dbReference type="Pfam" id="PF00100">
    <property type="entry name" value="Zona_pellucida"/>
    <property type="match status" value="1"/>
</dbReference>
<dbReference type="PANTHER" id="PTHR24251">
    <property type="entry name" value="OVOCHYMASE-RELATED"/>
    <property type="match status" value="1"/>
</dbReference>
<dbReference type="SMART" id="SM00201">
    <property type="entry name" value="SO"/>
    <property type="match status" value="2"/>
</dbReference>
<sequence>MTVAPPCGGDLTNPSGEFFSPQYPNNYPNNAYCTWRLLASENRTVNVTFTFVDLEACCDFISVYDGPSDTYPLLGRPAQDQRYHFNSTRNSLTVVFSSDNSVAVQGFRAQWVFSVGASCGEDLTNPRGEFFSPQYPNNYPNDANCTWRLLTSRTQVVNLTFTFVDLEACCDSIRVYDGPDDTYPLLGDLPQDQRNNFNSTRNSLTIVFSTDQTITGQGFRAQWVFSELAASCRWNCGSNLGRCSCASSCQDYGNCCHDYFDFCQVTATTPTVNPTVGGPCGGDLTNSSGEFFSPQYPNNYPNNAYCTWTLLASETQVVNLTFTFVDLEECCDSIRVYDGPSATYPLLAHLPQDQRFHFSSPRNYLTVVFSSDHRGSRRGFRAQWVFSERPSCRGNCGYSFIPCSCTSSCQYYGNCCHDYYTYCQATTEPPTVTRPTCGGYYFDSGSISSPDYPNDYPNYAECVWQISAPAGQTIFLSFVDLEVQHCCDCDYVNVYDGSSTASSLLGKLCYNATTLQDFHSSSSYMTVLFRSDGSEGARGFLGFFSSSLPENTARVVCSSENMTIVIQRSYLDSLGIGWQNLYVDDHRCRPSANRYEVSFNFPIDMCGTNKTTKNGRVVYSNHVQVAQSKSGEITRQVEEFLLSVNCHKGQDTTVGTVCKTEVTINSTISGTGHFNTSMAFYHSRSFSYPILEFPYKVRLDQYLYVQVQLSKADNTLNLLVDSCVASPNHDFKARSYTLIQNGCAKDNTVHIYTNGRQYYAQFRFRAFKFLRTHSYVFLQCRVVVCADNDFNSRCRQGCRMRNRRSLDSSHHTETVTLGPITLKGADSAIKLEKED</sequence>
<dbReference type="Pfam" id="PF01033">
    <property type="entry name" value="Somatomedin_B"/>
    <property type="match status" value="1"/>
</dbReference>
<dbReference type="SMART" id="SM00241">
    <property type="entry name" value="ZP"/>
    <property type="match status" value="1"/>
</dbReference>
<dbReference type="SUPFAM" id="SSF90188">
    <property type="entry name" value="Somatomedin B domain"/>
    <property type="match status" value="2"/>
</dbReference>
<reference evidence="7 8" key="1">
    <citation type="submission" date="2020-10" db="EMBL/GenBank/DDBJ databases">
        <title>Pygocentrus nattereri (red-bellied piranha) genome, fPygNat1, primary haplotype.</title>
        <authorList>
            <person name="Myers G."/>
            <person name="Meyer A."/>
            <person name="Karagic N."/>
            <person name="Pippel M."/>
            <person name="Winkler S."/>
            <person name="Tracey A."/>
            <person name="Wood J."/>
            <person name="Formenti G."/>
            <person name="Howe K."/>
            <person name="Fedrigo O."/>
            <person name="Jarvis E.D."/>
        </authorList>
    </citation>
    <scope>NUCLEOTIDE SEQUENCE [LARGE SCALE GENOMIC DNA]</scope>
</reference>
<feature type="domain" description="CUB" evidence="4">
    <location>
        <begin position="7"/>
        <end position="114"/>
    </location>
</feature>
<dbReference type="Gene3D" id="2.60.40.3210">
    <property type="entry name" value="Zona pellucida, ZP-N domain"/>
    <property type="match status" value="1"/>
</dbReference>
<proteinExistence type="predicted"/>
<reference evidence="7" key="3">
    <citation type="submission" date="2025-09" db="UniProtKB">
        <authorList>
            <consortium name="Ensembl"/>
        </authorList>
    </citation>
    <scope>IDENTIFICATION</scope>
</reference>
<evidence type="ECO:0000256" key="2">
    <source>
        <dbReference type="ARBA" id="ARBA00023157"/>
    </source>
</evidence>
<evidence type="ECO:0000313" key="8">
    <source>
        <dbReference type="Proteomes" id="UP001501920"/>
    </source>
</evidence>
<feature type="domain" description="CUB" evidence="4">
    <location>
        <begin position="119"/>
        <end position="226"/>
    </location>
</feature>
<keyword evidence="8" id="KW-1185">Reference proteome</keyword>
<dbReference type="FunFam" id="2.60.120.290:FF:000005">
    <property type="entry name" value="Procollagen C-endopeptidase enhancer 1"/>
    <property type="match status" value="3"/>
</dbReference>
<dbReference type="Gene3D" id="4.10.410.20">
    <property type="match status" value="2"/>
</dbReference>
<feature type="domain" description="SMB" evidence="5">
    <location>
        <begin position="228"/>
        <end position="268"/>
    </location>
</feature>
<evidence type="ECO:0000256" key="1">
    <source>
        <dbReference type="ARBA" id="ARBA00022737"/>
    </source>
</evidence>
<dbReference type="PROSITE" id="PS00524">
    <property type="entry name" value="SMB_1"/>
    <property type="match status" value="2"/>
</dbReference>
<dbReference type="PROSITE" id="PS50958">
    <property type="entry name" value="SMB_2"/>
    <property type="match status" value="2"/>
</dbReference>
<dbReference type="InterPro" id="IPR001507">
    <property type="entry name" value="ZP_dom"/>
</dbReference>
<dbReference type="FunFam" id="2.60.120.290:FF:000013">
    <property type="entry name" value="Membrane frizzled-related protein"/>
    <property type="match status" value="1"/>
</dbReference>
<evidence type="ECO:0000256" key="3">
    <source>
        <dbReference type="PROSITE-ProRule" id="PRU00059"/>
    </source>
</evidence>
<evidence type="ECO:0000259" key="4">
    <source>
        <dbReference type="PROSITE" id="PS01180"/>
    </source>
</evidence>
<feature type="domain" description="CUB" evidence="4">
    <location>
        <begin position="423"/>
        <end position="547"/>
    </location>
</feature>
<dbReference type="FunFam" id="2.60.40.4100:FF:000005">
    <property type="entry name" value="Deleted in malignant brain tumors 1"/>
    <property type="match status" value="1"/>
</dbReference>
<dbReference type="CDD" id="cd00041">
    <property type="entry name" value="CUB"/>
    <property type="match status" value="4"/>
</dbReference>
<dbReference type="Gene3D" id="2.60.120.290">
    <property type="entry name" value="Spermadhesin, CUB domain"/>
    <property type="match status" value="4"/>
</dbReference>
<organism evidence="7 8">
    <name type="scientific">Pygocentrus nattereri</name>
    <name type="common">Red-bellied piranha</name>
    <dbReference type="NCBI Taxonomy" id="42514"/>
    <lineage>
        <taxon>Eukaryota</taxon>
        <taxon>Metazoa</taxon>
        <taxon>Chordata</taxon>
        <taxon>Craniata</taxon>
        <taxon>Vertebrata</taxon>
        <taxon>Euteleostomi</taxon>
        <taxon>Actinopterygii</taxon>
        <taxon>Neopterygii</taxon>
        <taxon>Teleostei</taxon>
        <taxon>Ostariophysi</taxon>
        <taxon>Characiformes</taxon>
        <taxon>Characoidei</taxon>
        <taxon>Pygocentrus</taxon>
    </lineage>
</organism>
<dbReference type="InterPro" id="IPR036024">
    <property type="entry name" value="Somatomedin_B-like_dom_sf"/>
</dbReference>
<feature type="domain" description="CUB" evidence="4">
    <location>
        <begin position="280"/>
        <end position="387"/>
    </location>
</feature>
<name>A0AAR2KIY3_PYGNA</name>
<dbReference type="PROSITE" id="PS51034">
    <property type="entry name" value="ZP_2"/>
    <property type="match status" value="1"/>
</dbReference>
<dbReference type="InterPro" id="IPR000859">
    <property type="entry name" value="CUB_dom"/>
</dbReference>
<dbReference type="PROSITE" id="PS01180">
    <property type="entry name" value="CUB"/>
    <property type="match status" value="4"/>
</dbReference>
<comment type="caution">
    <text evidence="3">Lacks conserved residue(s) required for the propagation of feature annotation.</text>
</comment>
<dbReference type="PANTHER" id="PTHR24251:SF41">
    <property type="entry name" value="DELETED IN MALIGNANT BRAIN TUMORS 1 PROTEIN-LIKE"/>
    <property type="match status" value="1"/>
</dbReference>
<dbReference type="InterPro" id="IPR035914">
    <property type="entry name" value="Sperma_CUB_dom_sf"/>
</dbReference>
<dbReference type="Ensembl" id="ENSPNAT00000076875.1">
    <property type="protein sequence ID" value="ENSPNAP00000064283.1"/>
    <property type="gene ID" value="ENSPNAG00000021138.2"/>
</dbReference>
<dbReference type="InterPro" id="IPR042235">
    <property type="entry name" value="ZP-C_dom"/>
</dbReference>
<dbReference type="Proteomes" id="UP001501920">
    <property type="component" value="Chromosome 10"/>
</dbReference>
<evidence type="ECO:0008006" key="9">
    <source>
        <dbReference type="Google" id="ProtNLM"/>
    </source>
</evidence>
<keyword evidence="1" id="KW-0677">Repeat</keyword>
<protein>
    <recommendedName>
        <fullName evidence="9">CUB and zona pellucida-like domains 1, tandem duplicate 1</fullName>
    </recommendedName>
</protein>
<evidence type="ECO:0000259" key="6">
    <source>
        <dbReference type="PROSITE" id="PS51034"/>
    </source>
</evidence>
<dbReference type="InterPro" id="IPR055355">
    <property type="entry name" value="ZP-C"/>
</dbReference>
<evidence type="ECO:0000259" key="5">
    <source>
        <dbReference type="PROSITE" id="PS50958"/>
    </source>
</evidence>
<feature type="domain" description="SMB" evidence="5">
    <location>
        <begin position="388"/>
        <end position="427"/>
    </location>
</feature>
<dbReference type="SUPFAM" id="SSF49854">
    <property type="entry name" value="Spermadhesin, CUB domain"/>
    <property type="match status" value="4"/>
</dbReference>
<dbReference type="InterPro" id="IPR001212">
    <property type="entry name" value="Somatomedin_B_dom"/>
</dbReference>
<reference evidence="7" key="2">
    <citation type="submission" date="2025-08" db="UniProtKB">
        <authorList>
            <consortium name="Ensembl"/>
        </authorList>
    </citation>
    <scope>IDENTIFICATION</scope>
</reference>
<dbReference type="GeneTree" id="ENSGT00940000155299"/>
<feature type="domain" description="ZP" evidence="6">
    <location>
        <begin position="556"/>
        <end position="801"/>
    </location>
</feature>
<dbReference type="Pfam" id="PF00431">
    <property type="entry name" value="CUB"/>
    <property type="match status" value="4"/>
</dbReference>
<dbReference type="Gene3D" id="2.60.40.4100">
    <property type="entry name" value="Zona pellucida, ZP-C domain"/>
    <property type="match status" value="1"/>
</dbReference>
<dbReference type="SMART" id="SM00042">
    <property type="entry name" value="CUB"/>
    <property type="match status" value="4"/>
</dbReference>
<evidence type="ECO:0000313" key="7">
    <source>
        <dbReference type="Ensembl" id="ENSPNAP00000064283.1"/>
    </source>
</evidence>
<dbReference type="AlphaFoldDB" id="A0AAR2KIY3"/>
<accession>A0AAR2KIY3</accession>